<keyword evidence="3" id="KW-0547">Nucleotide-binding</keyword>
<dbReference type="Gene3D" id="3.30.565.10">
    <property type="entry name" value="Histidine kinase-like ATPase, C-terminal domain"/>
    <property type="match status" value="1"/>
</dbReference>
<dbReference type="SUPFAM" id="SSF55874">
    <property type="entry name" value="ATPase domain of HSP90 chaperone/DNA topoisomerase II/histidine kinase"/>
    <property type="match status" value="1"/>
</dbReference>
<dbReference type="EMBL" id="VDFC01000058">
    <property type="protein sequence ID" value="KAA0927014.1"/>
    <property type="molecule type" value="Genomic_DNA"/>
</dbReference>
<reference evidence="3 4" key="1">
    <citation type="submission" date="2019-05" db="EMBL/GenBank/DDBJ databases">
        <authorList>
            <person name="Hariharan J."/>
            <person name="Choudoir M.J."/>
            <person name="Diebold P."/>
            <person name="Panke-Buisse K."/>
            <person name="Buckley D.H."/>
        </authorList>
    </citation>
    <scope>NUCLEOTIDE SEQUENCE [LARGE SCALE GENOMIC DNA]</scope>
    <source>
        <strain evidence="3 4">SUN51</strain>
    </source>
</reference>
<dbReference type="Proteomes" id="UP000324965">
    <property type="component" value="Unassembled WGS sequence"/>
</dbReference>
<name>A0A5B0AB42_9ACTN</name>
<keyword evidence="1" id="KW-0418">Kinase</keyword>
<dbReference type="InterPro" id="IPR003594">
    <property type="entry name" value="HATPase_dom"/>
</dbReference>
<dbReference type="OrthoDB" id="3476350at2"/>
<organism evidence="3 4">
    <name type="scientific">Streptomyces apricus</name>
    <dbReference type="NCBI Taxonomy" id="1828112"/>
    <lineage>
        <taxon>Bacteria</taxon>
        <taxon>Bacillati</taxon>
        <taxon>Actinomycetota</taxon>
        <taxon>Actinomycetes</taxon>
        <taxon>Kitasatosporales</taxon>
        <taxon>Streptomycetaceae</taxon>
        <taxon>Streptomyces</taxon>
    </lineage>
</organism>
<keyword evidence="1" id="KW-0723">Serine/threonine-protein kinase</keyword>
<sequence>MTVTATPRPTGYPGYSQTLEPLPESAGIARSLVRTALAAWHQHELIDDAQNIVTELVANAVDHGHSARIRVVVSRPSHNWIRIGVIDRVRTLPRMRTDSNGDQIRGRGLVLVEALSDRWGTDLHRWGKTVWADLKCEPAA</sequence>
<proteinExistence type="predicted"/>
<evidence type="ECO:0000256" key="1">
    <source>
        <dbReference type="ARBA" id="ARBA00022527"/>
    </source>
</evidence>
<keyword evidence="4" id="KW-1185">Reference proteome</keyword>
<evidence type="ECO:0000259" key="2">
    <source>
        <dbReference type="Pfam" id="PF13581"/>
    </source>
</evidence>
<keyword evidence="1" id="KW-0808">Transferase</keyword>
<keyword evidence="3" id="KW-0067">ATP-binding</keyword>
<protein>
    <submittedName>
        <fullName evidence="3">ATP-binding protein</fullName>
    </submittedName>
</protein>
<feature type="domain" description="Histidine kinase/HSP90-like ATPase" evidence="2">
    <location>
        <begin position="22"/>
        <end position="131"/>
    </location>
</feature>
<dbReference type="PANTHER" id="PTHR35526">
    <property type="entry name" value="ANTI-SIGMA-F FACTOR RSBW-RELATED"/>
    <property type="match status" value="1"/>
</dbReference>
<dbReference type="GO" id="GO:0005524">
    <property type="term" value="F:ATP binding"/>
    <property type="evidence" value="ECO:0007669"/>
    <property type="project" value="UniProtKB-KW"/>
</dbReference>
<comment type="caution">
    <text evidence="3">The sequence shown here is derived from an EMBL/GenBank/DDBJ whole genome shotgun (WGS) entry which is preliminary data.</text>
</comment>
<dbReference type="Pfam" id="PF13581">
    <property type="entry name" value="HATPase_c_2"/>
    <property type="match status" value="1"/>
</dbReference>
<dbReference type="AlphaFoldDB" id="A0A5B0AB42"/>
<dbReference type="GO" id="GO:0004674">
    <property type="term" value="F:protein serine/threonine kinase activity"/>
    <property type="evidence" value="ECO:0007669"/>
    <property type="project" value="UniProtKB-KW"/>
</dbReference>
<dbReference type="InterPro" id="IPR036890">
    <property type="entry name" value="HATPase_C_sf"/>
</dbReference>
<evidence type="ECO:0000313" key="3">
    <source>
        <dbReference type="EMBL" id="KAA0927014.1"/>
    </source>
</evidence>
<dbReference type="RefSeq" id="WP_149514829.1">
    <property type="nucleotide sequence ID" value="NZ_VDFC01000058.1"/>
</dbReference>
<dbReference type="InterPro" id="IPR050267">
    <property type="entry name" value="Anti-sigma-factor_SerPK"/>
</dbReference>
<evidence type="ECO:0000313" key="4">
    <source>
        <dbReference type="Proteomes" id="UP000324965"/>
    </source>
</evidence>
<dbReference type="CDD" id="cd16936">
    <property type="entry name" value="HATPase_RsbW-like"/>
    <property type="match status" value="1"/>
</dbReference>
<dbReference type="PANTHER" id="PTHR35526:SF3">
    <property type="entry name" value="ANTI-SIGMA-F FACTOR RSBW"/>
    <property type="match status" value="1"/>
</dbReference>
<accession>A0A5B0AB42</accession>
<gene>
    <name evidence="3" type="ORF">FGF04_31755</name>
</gene>